<keyword evidence="4" id="KW-1185">Reference proteome</keyword>
<dbReference type="InterPro" id="IPR006553">
    <property type="entry name" value="Leu-rich_rpt_Cys-con_subtyp"/>
</dbReference>
<dbReference type="InterPro" id="IPR032675">
    <property type="entry name" value="LRR_dom_sf"/>
</dbReference>
<dbReference type="AlphaFoldDB" id="A0A8K0NPM4"/>
<dbReference type="InterPro" id="IPR056451">
    <property type="entry name" value="Znf_Tbcl_Rhp7"/>
</dbReference>
<dbReference type="PANTHER" id="PTHR13318">
    <property type="entry name" value="PARTNER OF PAIRED, ISOFORM B-RELATED"/>
    <property type="match status" value="1"/>
</dbReference>
<proteinExistence type="predicted"/>
<feature type="compositionally biased region" description="Polar residues" evidence="1">
    <location>
        <begin position="97"/>
        <end position="106"/>
    </location>
</feature>
<feature type="compositionally biased region" description="Low complexity" evidence="1">
    <location>
        <begin position="87"/>
        <end position="96"/>
    </location>
</feature>
<feature type="compositionally biased region" description="Low complexity" evidence="1">
    <location>
        <begin position="23"/>
        <end position="32"/>
    </location>
</feature>
<feature type="compositionally biased region" description="Low complexity" evidence="1">
    <location>
        <begin position="1"/>
        <end position="15"/>
    </location>
</feature>
<evidence type="ECO:0000313" key="4">
    <source>
        <dbReference type="Proteomes" id="UP000812966"/>
    </source>
</evidence>
<dbReference type="SUPFAM" id="SSF52047">
    <property type="entry name" value="RNI-like"/>
    <property type="match status" value="1"/>
</dbReference>
<feature type="region of interest" description="Disordered" evidence="1">
    <location>
        <begin position="1"/>
        <end position="167"/>
    </location>
</feature>
<dbReference type="Proteomes" id="UP000812966">
    <property type="component" value="Unassembled WGS sequence"/>
</dbReference>
<dbReference type="Pfam" id="PF23550">
    <property type="entry name" value="zf_Tbcl_Rhp7"/>
    <property type="match status" value="1"/>
</dbReference>
<reference evidence="3" key="1">
    <citation type="submission" date="2020-04" db="EMBL/GenBank/DDBJ databases">
        <title>Analysis of mating type loci in Filobasidium floriforme.</title>
        <authorList>
            <person name="Nowrousian M."/>
        </authorList>
    </citation>
    <scope>NUCLEOTIDE SEQUENCE</scope>
    <source>
        <strain evidence="3">CBS 6242</strain>
    </source>
</reference>
<sequence>MARRSTASSSAATPAPANPPPQEAAAEPAPAAAAPPPPPPVARRRNNVAGPTSALTSFLREHGIQATIGRSGWGSSQQPPAEPTTPGPEEAGPSTPQAQAGPSNSRGSEDAASRSVTPAVAPRGSKRAKPSRGRVEDDIDSDDLDDDNFVPAKKSRKTINNDDDDDFVDDTVANSLRAIGEFMNCGKCEVQFTVTAYTKPHPARTGYLCYECTVSFGIDPLAKPKKKTARKPAVKEKRAKVISYEEIKGALPLGDLCIKLIGKYIEDVEALGNIGSKSMDKVCKIISKSRRLTADTATLFYAAERTQLKMYDCTNLIPASYVTLAALCPNLEELSLELCGQLDTDTMIKWGQVLPHLRRVELWGPFNVRKEGWIRFFKDKGKTLEGLLITQSPRFDKECLETMVEHCPNIKELKMREFGLLADDWLPIIGRLKKLELLDLSAPGHASLTDQPVIDLLQQVGANLESLSLEDHIRLTDKVLLKGIVPNCPQIRRLNMANVADYTPPQEDDQYEKSGITNEGVAEFFKAWKENGHDGLFAAEFNMNHDLKEEALGALLDHSGRSLEKLDIKGWRTVSEEALNAIGTSCPNLKQLNVGWCRMLTDFTMKAILDGCEQIETVKAWGCNKLTDNVPRKKGCRVTGIEAHAIGV</sequence>
<dbReference type="Gene3D" id="3.80.10.10">
    <property type="entry name" value="Ribonuclease Inhibitor"/>
    <property type="match status" value="2"/>
</dbReference>
<dbReference type="SMART" id="SM00367">
    <property type="entry name" value="LRR_CC"/>
    <property type="match status" value="5"/>
</dbReference>
<evidence type="ECO:0000313" key="3">
    <source>
        <dbReference type="EMBL" id="KAG7530919.1"/>
    </source>
</evidence>
<name>A0A8K0NPM4_9TREE</name>
<protein>
    <recommendedName>
        <fullName evidence="2">DNA repair protein rhp7 treble clef domain-containing protein</fullName>
    </recommendedName>
</protein>
<evidence type="ECO:0000259" key="2">
    <source>
        <dbReference type="Pfam" id="PF23550"/>
    </source>
</evidence>
<evidence type="ECO:0000256" key="1">
    <source>
        <dbReference type="SAM" id="MobiDB-lite"/>
    </source>
</evidence>
<dbReference type="PANTHER" id="PTHR13318:SF190">
    <property type="entry name" value="PARTNER OF PAIRED, ISOFORM B"/>
    <property type="match status" value="1"/>
</dbReference>
<feature type="domain" description="DNA repair protein rhp7 treble clef" evidence="2">
    <location>
        <begin position="179"/>
        <end position="213"/>
    </location>
</feature>
<dbReference type="GO" id="GO:0031146">
    <property type="term" value="P:SCF-dependent proteasomal ubiquitin-dependent protein catabolic process"/>
    <property type="evidence" value="ECO:0007669"/>
    <property type="project" value="TreeGrafter"/>
</dbReference>
<gene>
    <name evidence="3" type="ORF">FFLO_04697</name>
</gene>
<feature type="compositionally biased region" description="Acidic residues" evidence="1">
    <location>
        <begin position="137"/>
        <end position="148"/>
    </location>
</feature>
<accession>A0A8K0NPM4</accession>
<dbReference type="GO" id="GO:0019005">
    <property type="term" value="C:SCF ubiquitin ligase complex"/>
    <property type="evidence" value="ECO:0007669"/>
    <property type="project" value="TreeGrafter"/>
</dbReference>
<dbReference type="EMBL" id="JABELV010000104">
    <property type="protein sequence ID" value="KAG7530919.1"/>
    <property type="molecule type" value="Genomic_DNA"/>
</dbReference>
<comment type="caution">
    <text evidence="3">The sequence shown here is derived from an EMBL/GenBank/DDBJ whole genome shotgun (WGS) entry which is preliminary data.</text>
</comment>
<organism evidence="3 4">
    <name type="scientific">Filobasidium floriforme</name>
    <dbReference type="NCBI Taxonomy" id="5210"/>
    <lineage>
        <taxon>Eukaryota</taxon>
        <taxon>Fungi</taxon>
        <taxon>Dikarya</taxon>
        <taxon>Basidiomycota</taxon>
        <taxon>Agaricomycotina</taxon>
        <taxon>Tremellomycetes</taxon>
        <taxon>Filobasidiales</taxon>
        <taxon>Filobasidiaceae</taxon>
        <taxon>Filobasidium</taxon>
    </lineage>
</organism>